<dbReference type="InterPro" id="IPR006016">
    <property type="entry name" value="UspA"/>
</dbReference>
<dbReference type="Pfam" id="PF00582">
    <property type="entry name" value="Usp"/>
    <property type="match status" value="1"/>
</dbReference>
<evidence type="ECO:0000256" key="1">
    <source>
        <dbReference type="ARBA" id="ARBA00008791"/>
    </source>
</evidence>
<sequence length="292" mass="30790">MNPPAKQPASSTEGGAARPALTFIVLTSFFPEARRALRFGAALAGALGGRLVLLHVNQLALLAGDELHLAEPPQVIQQLRQALQTLTAGLPVPASMELVTDLLPDGVEALARRYGPAVFVVGRPANAQTDTDISAAVLEVLRNARLPLLLVPETYAGPTLPRQLAIAADEEPFGLPAGAGAAQQLLHQLPALPATVVTASPMQDDMACAAALHHVRTSRLLPDRLPSPTVAGFYGTHPEDGLLQALTTTQADWLVLPARRRSVLGQLFHRSVTSRLLRNSPVPVLVVPATDA</sequence>
<dbReference type="AlphaFoldDB" id="A0A1M6MDE0"/>
<evidence type="ECO:0000259" key="2">
    <source>
        <dbReference type="Pfam" id="PF00582"/>
    </source>
</evidence>
<protein>
    <submittedName>
        <fullName evidence="3">Universal stress protein family protein</fullName>
    </submittedName>
</protein>
<dbReference type="InterPro" id="IPR014729">
    <property type="entry name" value="Rossmann-like_a/b/a_fold"/>
</dbReference>
<comment type="similarity">
    <text evidence="1">Belongs to the universal stress protein A family.</text>
</comment>
<dbReference type="SUPFAM" id="SSF52402">
    <property type="entry name" value="Adenine nucleotide alpha hydrolases-like"/>
    <property type="match status" value="2"/>
</dbReference>
<dbReference type="Proteomes" id="UP000184418">
    <property type="component" value="Unassembled WGS sequence"/>
</dbReference>
<evidence type="ECO:0000313" key="4">
    <source>
        <dbReference type="Proteomes" id="UP000184418"/>
    </source>
</evidence>
<dbReference type="STRING" id="1121955.SAMN02745146_0238"/>
<dbReference type="PANTHER" id="PTHR46268:SF6">
    <property type="entry name" value="UNIVERSAL STRESS PROTEIN UP12"/>
    <property type="match status" value="1"/>
</dbReference>
<dbReference type="Gene3D" id="3.40.50.620">
    <property type="entry name" value="HUPs"/>
    <property type="match status" value="2"/>
</dbReference>
<dbReference type="PANTHER" id="PTHR46268">
    <property type="entry name" value="STRESS RESPONSE PROTEIN NHAX"/>
    <property type="match status" value="1"/>
</dbReference>
<keyword evidence="4" id="KW-1185">Reference proteome</keyword>
<reference evidence="3 4" key="1">
    <citation type="submission" date="2016-11" db="EMBL/GenBank/DDBJ databases">
        <authorList>
            <person name="Jaros S."/>
            <person name="Januszkiewicz K."/>
            <person name="Wedrychowicz H."/>
        </authorList>
    </citation>
    <scope>NUCLEOTIDE SEQUENCE [LARGE SCALE GENOMIC DNA]</scope>
    <source>
        <strain evidence="3 4">DSM 21074</strain>
    </source>
</reference>
<dbReference type="OrthoDB" id="1522603at2"/>
<dbReference type="EMBL" id="FQYN01000012">
    <property type="protein sequence ID" value="SHJ81471.1"/>
    <property type="molecule type" value="Genomic_DNA"/>
</dbReference>
<gene>
    <name evidence="3" type="ORF">SAMN02745146_0238</name>
</gene>
<evidence type="ECO:0000313" key="3">
    <source>
        <dbReference type="EMBL" id="SHJ81471.1"/>
    </source>
</evidence>
<feature type="domain" description="UspA" evidence="2">
    <location>
        <begin position="235"/>
        <end position="288"/>
    </location>
</feature>
<name>A0A1M6MDE0_9BACT</name>
<accession>A0A1M6MDE0</accession>
<organism evidence="3 4">
    <name type="scientific">Hymenobacter daecheongensis DSM 21074</name>
    <dbReference type="NCBI Taxonomy" id="1121955"/>
    <lineage>
        <taxon>Bacteria</taxon>
        <taxon>Pseudomonadati</taxon>
        <taxon>Bacteroidota</taxon>
        <taxon>Cytophagia</taxon>
        <taxon>Cytophagales</taxon>
        <taxon>Hymenobacteraceae</taxon>
        <taxon>Hymenobacter</taxon>
    </lineage>
</organism>
<proteinExistence type="inferred from homology"/>
<dbReference type="RefSeq" id="WP_073112563.1">
    <property type="nucleotide sequence ID" value="NZ_FQYN01000012.1"/>
</dbReference>
<dbReference type="CDD" id="cd00293">
    <property type="entry name" value="USP-like"/>
    <property type="match status" value="1"/>
</dbReference>